<proteinExistence type="predicted"/>
<accession>J7LI92</accession>
<dbReference type="PATRIC" id="fig|1205910.3.peg.2489"/>
<name>J7LI92_NOCAA</name>
<feature type="region of interest" description="Disordered" evidence="1">
    <location>
        <begin position="1"/>
        <end position="53"/>
    </location>
</feature>
<reference evidence="2 3" key="1">
    <citation type="journal article" date="2012" name="J. Bacteriol.">
        <title>Whole-Genome Sequence of Nocardiopsis alba Strain ATCC BAA-2165, Associated with Honeybees.</title>
        <authorList>
            <person name="Qiao J."/>
            <person name="Chen L."/>
            <person name="Li Y."/>
            <person name="Wang J."/>
            <person name="Zhang W."/>
            <person name="Chen S."/>
        </authorList>
    </citation>
    <scope>NUCLEOTIDE SEQUENCE [LARGE SCALE GENOMIC DNA]</scope>
    <source>
        <strain evidence="3">ATCC BAA-2165 / BE74</strain>
    </source>
</reference>
<feature type="compositionally biased region" description="Basic and acidic residues" evidence="1">
    <location>
        <begin position="21"/>
        <end position="33"/>
    </location>
</feature>
<organism evidence="2 3">
    <name type="scientific">Nocardiopsis alba (strain ATCC BAA-2165 / BE74)</name>
    <dbReference type="NCBI Taxonomy" id="1205910"/>
    <lineage>
        <taxon>Bacteria</taxon>
        <taxon>Bacillati</taxon>
        <taxon>Actinomycetota</taxon>
        <taxon>Actinomycetes</taxon>
        <taxon>Streptosporangiales</taxon>
        <taxon>Nocardiopsidaceae</taxon>
        <taxon>Nocardiopsis</taxon>
    </lineage>
</organism>
<evidence type="ECO:0000256" key="1">
    <source>
        <dbReference type="SAM" id="MobiDB-lite"/>
    </source>
</evidence>
<dbReference type="Proteomes" id="UP000003779">
    <property type="component" value="Chromosome"/>
</dbReference>
<sequence length="53" mass="6069">MAHTPRPERTRSRPGRIGRTSHVDEIHFADTRSRPAAHTTLTRLPRITLEKPS</sequence>
<dbReference type="KEGG" id="nal:B005_2634"/>
<dbReference type="EMBL" id="CP003788">
    <property type="protein sequence ID" value="AFR10387.1"/>
    <property type="molecule type" value="Genomic_DNA"/>
</dbReference>
<reference evidence="3" key="2">
    <citation type="submission" date="2012-08" db="EMBL/GenBank/DDBJ databases">
        <title>Whole-genome sequence of Nocardiopsis alba strain ATCC BAA-2165 associated with honeybees.</title>
        <authorList>
            <person name="Qiao J."/>
            <person name="Chen L."/>
            <person name="Li Y."/>
            <person name="Wang J."/>
            <person name="Zhang W."/>
            <person name="Chen S."/>
        </authorList>
    </citation>
    <scope>NUCLEOTIDE SEQUENCE [LARGE SCALE GENOMIC DNA]</scope>
    <source>
        <strain evidence="3">ATCC BAA-2165 / BE74</strain>
    </source>
</reference>
<evidence type="ECO:0000313" key="2">
    <source>
        <dbReference type="EMBL" id="AFR10387.1"/>
    </source>
</evidence>
<evidence type="ECO:0000313" key="3">
    <source>
        <dbReference type="Proteomes" id="UP000003779"/>
    </source>
</evidence>
<protein>
    <submittedName>
        <fullName evidence="2">Uncharacterized protein</fullName>
    </submittedName>
</protein>
<gene>
    <name evidence="2" type="ordered locus">B005_2634</name>
</gene>
<dbReference type="HOGENOM" id="CLU_3063992_0_0_11"/>
<dbReference type="AlphaFoldDB" id="J7LI92"/>
<dbReference type="STRING" id="1205910.B005_2634"/>
<feature type="compositionally biased region" description="Basic and acidic residues" evidence="1">
    <location>
        <begin position="1"/>
        <end position="11"/>
    </location>
</feature>